<evidence type="ECO:0000313" key="8">
    <source>
        <dbReference type="Proteomes" id="UP000234275"/>
    </source>
</evidence>
<evidence type="ECO:0000256" key="4">
    <source>
        <dbReference type="SAM" id="MobiDB-lite"/>
    </source>
</evidence>
<dbReference type="PROSITE" id="PS51782">
    <property type="entry name" value="LYSM"/>
    <property type="match status" value="4"/>
</dbReference>
<dbReference type="Pfam" id="PF01476">
    <property type="entry name" value="LysM"/>
    <property type="match status" value="5"/>
</dbReference>
<keyword evidence="8" id="KW-1185">Reference proteome</keyword>
<reference evidence="7 8" key="1">
    <citation type="submission" date="2016-12" db="EMBL/GenBank/DDBJ databases">
        <title>The genomes of Aspergillus section Nigri reveals drivers in fungal speciation.</title>
        <authorList>
            <consortium name="DOE Joint Genome Institute"/>
            <person name="Vesth T.C."/>
            <person name="Nybo J."/>
            <person name="Theobald S."/>
            <person name="Brandl J."/>
            <person name="Frisvad J.C."/>
            <person name="Nielsen K.F."/>
            <person name="Lyhne E.K."/>
            <person name="Kogle M.E."/>
            <person name="Kuo A."/>
            <person name="Riley R."/>
            <person name="Clum A."/>
            <person name="Nolan M."/>
            <person name="Lipzen A."/>
            <person name="Salamov A."/>
            <person name="Henrissat B."/>
            <person name="Wiebenga A."/>
            <person name="De Vries R.P."/>
            <person name="Grigoriev I.V."/>
            <person name="Mortensen U.H."/>
            <person name="Andersen M.R."/>
            <person name="Baker S.E."/>
        </authorList>
    </citation>
    <scope>NUCLEOTIDE SEQUENCE [LARGE SCALE GENOMIC DNA]</scope>
    <source>
        <strain evidence="7 8">IBT 23096</strain>
    </source>
</reference>
<dbReference type="GO" id="GO:0008061">
    <property type="term" value="F:chitin binding"/>
    <property type="evidence" value="ECO:0007669"/>
    <property type="project" value="UniProtKB-KW"/>
</dbReference>
<dbReference type="SMART" id="SM00257">
    <property type="entry name" value="LysM"/>
    <property type="match status" value="5"/>
</dbReference>
<accession>A0A2I2GK88</accession>
<feature type="region of interest" description="Disordered" evidence="4">
    <location>
        <begin position="539"/>
        <end position="572"/>
    </location>
</feature>
<proteinExistence type="predicted"/>
<feature type="domain" description="LysM" evidence="6">
    <location>
        <begin position="583"/>
        <end position="629"/>
    </location>
</feature>
<feature type="domain" description="LysM" evidence="6">
    <location>
        <begin position="358"/>
        <end position="405"/>
    </location>
</feature>
<keyword evidence="2 5" id="KW-0732">Signal</keyword>
<dbReference type="EMBL" id="MSFO01000002">
    <property type="protein sequence ID" value="PLB53269.1"/>
    <property type="molecule type" value="Genomic_DNA"/>
</dbReference>
<feature type="signal peptide" evidence="5">
    <location>
        <begin position="1"/>
        <end position="19"/>
    </location>
</feature>
<feature type="compositionally biased region" description="Low complexity" evidence="4">
    <location>
        <begin position="539"/>
        <end position="568"/>
    </location>
</feature>
<evidence type="ECO:0000256" key="3">
    <source>
        <dbReference type="ARBA" id="ARBA00023026"/>
    </source>
</evidence>
<evidence type="ECO:0000256" key="2">
    <source>
        <dbReference type="ARBA" id="ARBA00022729"/>
    </source>
</evidence>
<evidence type="ECO:0000256" key="1">
    <source>
        <dbReference type="ARBA" id="ARBA00022669"/>
    </source>
</evidence>
<feature type="domain" description="LysM" evidence="6">
    <location>
        <begin position="664"/>
        <end position="710"/>
    </location>
</feature>
<dbReference type="GeneID" id="36554213"/>
<evidence type="ECO:0000259" key="6">
    <source>
        <dbReference type="PROSITE" id="PS51782"/>
    </source>
</evidence>
<dbReference type="InterPro" id="IPR018392">
    <property type="entry name" value="LysM"/>
</dbReference>
<feature type="domain" description="LysM" evidence="6">
    <location>
        <begin position="269"/>
        <end position="319"/>
    </location>
</feature>
<dbReference type="STRING" id="1392250.A0A2I2GK88"/>
<keyword evidence="3" id="KW-0843">Virulence</keyword>
<protein>
    <recommendedName>
        <fullName evidence="6">LysM domain-containing protein</fullName>
    </recommendedName>
</protein>
<dbReference type="AlphaFoldDB" id="A0A2I2GK88"/>
<comment type="caution">
    <text evidence="7">The sequence shown here is derived from an EMBL/GenBank/DDBJ whole genome shotgun (WGS) entry which is preliminary data.</text>
</comment>
<dbReference type="InterPro" id="IPR052210">
    <property type="entry name" value="LysM1-like"/>
</dbReference>
<dbReference type="OrthoDB" id="4505602at2759"/>
<gene>
    <name evidence="7" type="ORF">P170DRAFT_404258</name>
</gene>
<dbReference type="CDD" id="cd00118">
    <property type="entry name" value="LysM"/>
    <property type="match status" value="4"/>
</dbReference>
<keyword evidence="1" id="KW-0147">Chitin-binding</keyword>
<dbReference type="SUPFAM" id="SSF54106">
    <property type="entry name" value="LysM domain"/>
    <property type="match status" value="3"/>
</dbReference>
<dbReference type="Proteomes" id="UP000234275">
    <property type="component" value="Unassembled WGS sequence"/>
</dbReference>
<dbReference type="Gene3D" id="3.10.350.10">
    <property type="entry name" value="LysM domain"/>
    <property type="match status" value="5"/>
</dbReference>
<name>A0A2I2GK88_9EURO</name>
<dbReference type="RefSeq" id="XP_024708571.1">
    <property type="nucleotide sequence ID" value="XM_024846514.1"/>
</dbReference>
<dbReference type="InterPro" id="IPR036779">
    <property type="entry name" value="LysM_dom_sf"/>
</dbReference>
<dbReference type="PANTHER" id="PTHR34997:SF2">
    <property type="entry name" value="LYSM DOMAIN-CONTAINING PROTEIN-RELATED"/>
    <property type="match status" value="1"/>
</dbReference>
<dbReference type="VEuPathDB" id="FungiDB:P170DRAFT_404258"/>
<feature type="chain" id="PRO_5014175384" description="LysM domain-containing protein" evidence="5">
    <location>
        <begin position="20"/>
        <end position="712"/>
    </location>
</feature>
<organism evidence="7 8">
    <name type="scientific">Aspergillus steynii IBT 23096</name>
    <dbReference type="NCBI Taxonomy" id="1392250"/>
    <lineage>
        <taxon>Eukaryota</taxon>
        <taxon>Fungi</taxon>
        <taxon>Dikarya</taxon>
        <taxon>Ascomycota</taxon>
        <taxon>Pezizomycotina</taxon>
        <taxon>Eurotiomycetes</taxon>
        <taxon>Eurotiomycetidae</taxon>
        <taxon>Eurotiales</taxon>
        <taxon>Aspergillaceae</taxon>
        <taxon>Aspergillus</taxon>
        <taxon>Aspergillus subgen. Circumdati</taxon>
    </lineage>
</organism>
<evidence type="ECO:0000256" key="5">
    <source>
        <dbReference type="SAM" id="SignalP"/>
    </source>
</evidence>
<dbReference type="PANTHER" id="PTHR34997">
    <property type="entry name" value="AM15"/>
    <property type="match status" value="1"/>
</dbReference>
<evidence type="ECO:0000313" key="7">
    <source>
        <dbReference type="EMBL" id="PLB53269.1"/>
    </source>
</evidence>
<sequence>MYAFAGVFVLLCAWVDAQAFLAEEDGTVLSVGVPDTLSTACQTALNQTTQCNSTLSFVAFDGLFPSSDVLAAICTDSCKESLQSFRSQEVEACGDEYYHVDGKLVPASYSVDQLLFTYTYTCLQDGTTNVYCAPLIDEWSQAGPTAEQSCSECMLKTFQVELNSPFGYDDEFASYYRSLTSSCGVSDYPITLPPSYTVTATSSTSTTTSVTPSISCASKYAVKKGDDCSSVSQAQQVSEAMLRYNNEIAADCSNFPDVGTSLCLPATCDVYTLQANQTCYDIALAYNSTFTVTQLISWNPDINRDCSNLEVMVGTHLCVSAPGDTGESSVTMTPTSTIATPIAAPTNVANGTNTRCAKYYEAVPGDTCSSITVKMAISVADFYFLNPEINSTSCSNLLAGSSYCVQAVGDIATYSGYGGYSNPCVTLVPLPSSCIATAVTTTDSGWTFPTYTTNTTQPTPLPLAAGTWSNCSTYTQYIAPVRNASTINSCYVVASMYDVDVTDFVSSNPSLSYDQDADDPNDCQLKPGYQYCLQLSKPTTTPTTTTTTTATSTTSSGQSTSTGSNGQPTPLPIQDGMTTSCGAFYLVKTDDSCYDIAASNNIAIDKLYTWNPALNGDCTGLYPNYYICVGSIGSTTATTTTTTTSGGVSTPTPTQSGMISGCKSFYFVQSGDSCYDIAADNGIALDTLYLWNPALNGDCSGLWPDYYICVGL</sequence>